<dbReference type="GO" id="GO:0005886">
    <property type="term" value="C:plasma membrane"/>
    <property type="evidence" value="ECO:0007669"/>
    <property type="project" value="UniProtKB-SubCell"/>
</dbReference>
<evidence type="ECO:0000256" key="8">
    <source>
        <dbReference type="RuleBase" id="RU361233"/>
    </source>
</evidence>
<feature type="transmembrane region" description="Helical" evidence="8">
    <location>
        <begin position="35"/>
        <end position="55"/>
    </location>
</feature>
<comment type="similarity">
    <text evidence="2 8">Belongs to the Casparian strip membrane proteins (CASP) family.</text>
</comment>
<keyword evidence="6 8" id="KW-1133">Transmembrane helix</keyword>
<evidence type="ECO:0000256" key="5">
    <source>
        <dbReference type="ARBA" id="ARBA00022692"/>
    </source>
</evidence>
<protein>
    <recommendedName>
        <fullName evidence="8">CASP-like protein</fullName>
    </recommendedName>
</protein>
<reference evidence="10 11" key="1">
    <citation type="submission" date="2024-01" db="EMBL/GenBank/DDBJ databases">
        <authorList>
            <person name="Waweru B."/>
        </authorList>
    </citation>
    <scope>NUCLEOTIDE SEQUENCE [LARGE SCALE GENOMIC DNA]</scope>
</reference>
<dbReference type="Proteomes" id="UP001314170">
    <property type="component" value="Unassembled WGS sequence"/>
</dbReference>
<organism evidence="10 11">
    <name type="scientific">Dovyalis caffra</name>
    <dbReference type="NCBI Taxonomy" id="77055"/>
    <lineage>
        <taxon>Eukaryota</taxon>
        <taxon>Viridiplantae</taxon>
        <taxon>Streptophyta</taxon>
        <taxon>Embryophyta</taxon>
        <taxon>Tracheophyta</taxon>
        <taxon>Spermatophyta</taxon>
        <taxon>Magnoliopsida</taxon>
        <taxon>eudicotyledons</taxon>
        <taxon>Gunneridae</taxon>
        <taxon>Pentapetalae</taxon>
        <taxon>rosids</taxon>
        <taxon>fabids</taxon>
        <taxon>Malpighiales</taxon>
        <taxon>Salicaceae</taxon>
        <taxon>Flacourtieae</taxon>
        <taxon>Dovyalis</taxon>
    </lineage>
</organism>
<feature type="transmembrane region" description="Helical" evidence="8">
    <location>
        <begin position="172"/>
        <end position="194"/>
    </location>
</feature>
<keyword evidence="4 8" id="KW-1003">Cell membrane</keyword>
<comment type="caution">
    <text evidence="10">The sequence shown here is derived from an EMBL/GenBank/DDBJ whole genome shotgun (WGS) entry which is preliminary data.</text>
</comment>
<evidence type="ECO:0000259" key="9">
    <source>
        <dbReference type="Pfam" id="PF04535"/>
    </source>
</evidence>
<name>A0AAV1REW9_9ROSI</name>
<proteinExistence type="inferred from homology"/>
<accession>A0AAV1REW9</accession>
<dbReference type="AlphaFoldDB" id="A0AAV1REW9"/>
<dbReference type="InterPro" id="IPR006459">
    <property type="entry name" value="CASP/CASPL"/>
</dbReference>
<dbReference type="Pfam" id="PF04535">
    <property type="entry name" value="CASP_dom"/>
    <property type="match status" value="1"/>
</dbReference>
<sequence length="199" mass="21002">MASTDKPDPEAIKSEALPPPAAPPCRSFNCSYVDVALRVLLFAAAVTAVVVMVTAKQTKVVPLPGSSVTAPVEAKFSDSPAFIYFVTALSVAGLYSILTTLASVSIILKPAYATKFLLHFVFSDVLMLGIVASATGTAGGVAYVGLKGNSHVRWGKVCNVYDKFCRHLGSSIAVALFASVLLVLLTMLSVFSIYRKIPK</sequence>
<dbReference type="EMBL" id="CAWUPB010000913">
    <property type="protein sequence ID" value="CAK7333063.1"/>
    <property type="molecule type" value="Genomic_DNA"/>
</dbReference>
<dbReference type="InterPro" id="IPR006702">
    <property type="entry name" value="CASP_dom"/>
</dbReference>
<comment type="subunit">
    <text evidence="3 8">Homodimer and heterodimers.</text>
</comment>
<evidence type="ECO:0000256" key="7">
    <source>
        <dbReference type="ARBA" id="ARBA00023136"/>
    </source>
</evidence>
<dbReference type="PANTHER" id="PTHR36488">
    <property type="entry name" value="CASP-LIKE PROTEIN 1U1"/>
    <property type="match status" value="1"/>
</dbReference>
<evidence type="ECO:0000256" key="4">
    <source>
        <dbReference type="ARBA" id="ARBA00022475"/>
    </source>
</evidence>
<keyword evidence="7 8" id="KW-0472">Membrane</keyword>
<comment type="subcellular location">
    <subcellularLocation>
        <location evidence="1 8">Cell membrane</location>
        <topology evidence="1 8">Multi-pass membrane protein</topology>
    </subcellularLocation>
</comment>
<evidence type="ECO:0000313" key="11">
    <source>
        <dbReference type="Proteomes" id="UP001314170"/>
    </source>
</evidence>
<keyword evidence="11" id="KW-1185">Reference proteome</keyword>
<dbReference type="PANTHER" id="PTHR36488:SF8">
    <property type="entry name" value="CASP-LIKE PROTEIN 1U1"/>
    <property type="match status" value="1"/>
</dbReference>
<feature type="transmembrane region" description="Helical" evidence="8">
    <location>
        <begin position="81"/>
        <end position="108"/>
    </location>
</feature>
<feature type="transmembrane region" description="Helical" evidence="8">
    <location>
        <begin position="120"/>
        <end position="146"/>
    </location>
</feature>
<keyword evidence="5 8" id="KW-0812">Transmembrane</keyword>
<evidence type="ECO:0000256" key="6">
    <source>
        <dbReference type="ARBA" id="ARBA00022989"/>
    </source>
</evidence>
<evidence type="ECO:0000256" key="3">
    <source>
        <dbReference type="ARBA" id="ARBA00011489"/>
    </source>
</evidence>
<evidence type="ECO:0000313" key="10">
    <source>
        <dbReference type="EMBL" id="CAK7333063.1"/>
    </source>
</evidence>
<dbReference type="InterPro" id="IPR044173">
    <property type="entry name" value="CASPL"/>
</dbReference>
<dbReference type="NCBIfam" id="TIGR01569">
    <property type="entry name" value="A_tha_TIGR01569"/>
    <property type="match status" value="1"/>
</dbReference>
<evidence type="ECO:0000256" key="2">
    <source>
        <dbReference type="ARBA" id="ARBA00007651"/>
    </source>
</evidence>
<evidence type="ECO:0000256" key="1">
    <source>
        <dbReference type="ARBA" id="ARBA00004651"/>
    </source>
</evidence>
<feature type="domain" description="Casparian strip membrane protein" evidence="9">
    <location>
        <begin position="31"/>
        <end position="181"/>
    </location>
</feature>
<gene>
    <name evidence="10" type="ORF">DCAF_LOCUS9297</name>
</gene>